<sequence length="269" mass="30651">MIKAIAVDKDGTFLNSEHSYDRAYFDRLFTEIKRQNIKFIVASGNQYAQLQSFFPGKDEDITYVGENGAVTYFKDELLNAHHFDATLIEDVVKFLEQEHQIKNIILSGVKTSYLRHDAPEAFKEYVKLYYKDITYVDNFDDLSHDKIVKVAMHIADETLLNNVVKELNAKFGQSIRSVTSGFDSLDLLVPHVNKGEAIKELLAEWGIQEDELLAFGDANNDIEMLQLTPHSYAMESCSPELAKVAHHRAPSNDESGVLQVIEKYLKEQQ</sequence>
<dbReference type="AlphaFoldDB" id="A0A151A295"/>
<dbReference type="NCBIfam" id="TIGR00099">
    <property type="entry name" value="Cof-subfamily"/>
    <property type="match status" value="1"/>
</dbReference>
<dbReference type="EMBL" id="LUGM01000002">
    <property type="protein sequence ID" value="KYH13534.1"/>
    <property type="molecule type" value="Genomic_DNA"/>
</dbReference>
<dbReference type="SUPFAM" id="SSF56784">
    <property type="entry name" value="HAD-like"/>
    <property type="match status" value="1"/>
</dbReference>
<accession>A0A151A295</accession>
<comment type="caution">
    <text evidence="1">The sequence shown here is derived from an EMBL/GenBank/DDBJ whole genome shotgun (WGS) entry which is preliminary data.</text>
</comment>
<dbReference type="GO" id="GO:0005829">
    <property type="term" value="C:cytosol"/>
    <property type="evidence" value="ECO:0007669"/>
    <property type="project" value="TreeGrafter"/>
</dbReference>
<keyword evidence="1" id="KW-0378">Hydrolase</keyword>
<dbReference type="GO" id="GO:0000287">
    <property type="term" value="F:magnesium ion binding"/>
    <property type="evidence" value="ECO:0007669"/>
    <property type="project" value="TreeGrafter"/>
</dbReference>
<name>A0A151A295_9STAP</name>
<dbReference type="GO" id="GO:0016791">
    <property type="term" value="F:phosphatase activity"/>
    <property type="evidence" value="ECO:0007669"/>
    <property type="project" value="UniProtKB-ARBA"/>
</dbReference>
<dbReference type="SFLD" id="SFLDS00003">
    <property type="entry name" value="Haloacid_Dehalogenase"/>
    <property type="match status" value="1"/>
</dbReference>
<dbReference type="PANTHER" id="PTHR10000">
    <property type="entry name" value="PHOSPHOSERINE PHOSPHATASE"/>
    <property type="match status" value="1"/>
</dbReference>
<dbReference type="PANTHER" id="PTHR10000:SF53">
    <property type="entry name" value="5-AMINO-6-(5-PHOSPHO-D-RIBITYLAMINO)URACIL PHOSPHATASE YBJI-RELATED"/>
    <property type="match status" value="1"/>
</dbReference>
<gene>
    <name evidence="1" type="ORF">A0131_01745</name>
</gene>
<dbReference type="CDD" id="cd07518">
    <property type="entry name" value="HAD_YbiV-Like"/>
    <property type="match status" value="1"/>
</dbReference>
<organism evidence="1 2">
    <name type="scientific">Staphylococcus kloosii</name>
    <dbReference type="NCBI Taxonomy" id="29384"/>
    <lineage>
        <taxon>Bacteria</taxon>
        <taxon>Bacillati</taxon>
        <taxon>Bacillota</taxon>
        <taxon>Bacilli</taxon>
        <taxon>Bacillales</taxon>
        <taxon>Staphylococcaceae</taxon>
        <taxon>Staphylococcus</taxon>
    </lineage>
</organism>
<protein>
    <submittedName>
        <fullName evidence="1">Hydrolase</fullName>
    </submittedName>
</protein>
<dbReference type="InterPro" id="IPR023214">
    <property type="entry name" value="HAD_sf"/>
</dbReference>
<dbReference type="Proteomes" id="UP000075418">
    <property type="component" value="Unassembled WGS sequence"/>
</dbReference>
<dbReference type="InterPro" id="IPR036412">
    <property type="entry name" value="HAD-like_sf"/>
</dbReference>
<evidence type="ECO:0000313" key="2">
    <source>
        <dbReference type="Proteomes" id="UP000075418"/>
    </source>
</evidence>
<dbReference type="SFLD" id="SFLDG01140">
    <property type="entry name" value="C2.B:_Phosphomannomutase_and_P"/>
    <property type="match status" value="1"/>
</dbReference>
<evidence type="ECO:0000313" key="1">
    <source>
        <dbReference type="EMBL" id="KYH13534.1"/>
    </source>
</evidence>
<proteinExistence type="predicted"/>
<dbReference type="Pfam" id="PF08282">
    <property type="entry name" value="Hydrolase_3"/>
    <property type="match status" value="1"/>
</dbReference>
<dbReference type="Gene3D" id="3.40.50.1000">
    <property type="entry name" value="HAD superfamily/HAD-like"/>
    <property type="match status" value="1"/>
</dbReference>
<dbReference type="InterPro" id="IPR006379">
    <property type="entry name" value="HAD-SF_hydro_IIB"/>
</dbReference>
<dbReference type="NCBIfam" id="TIGR01484">
    <property type="entry name" value="HAD-SF-IIB"/>
    <property type="match status" value="1"/>
</dbReference>
<reference evidence="1 2" key="1">
    <citation type="submission" date="2016-02" db="EMBL/GenBank/DDBJ databases">
        <title>Draft genome sequence of hydrocarbon degrading Staphylococcus saprophyticus Strain CNV2, isolated from crude-oil contaminated soil from Noonmati Oil Refinery, Guwahati, Assam, India.</title>
        <authorList>
            <person name="Mukherjee A."/>
            <person name="Chettri B."/>
            <person name="Langpoklakpam J."/>
            <person name="Singh A.K."/>
            <person name="Chattopadhyay D.J."/>
        </authorList>
    </citation>
    <scope>NUCLEOTIDE SEQUENCE [LARGE SCALE GENOMIC DNA]</scope>
    <source>
        <strain evidence="1 2">CNV2</strain>
    </source>
</reference>
<dbReference type="RefSeq" id="WP_061853765.1">
    <property type="nucleotide sequence ID" value="NZ_LUGM01000002.1"/>
</dbReference>
<dbReference type="Gene3D" id="3.30.1240.10">
    <property type="match status" value="1"/>
</dbReference>
<dbReference type="InterPro" id="IPR000150">
    <property type="entry name" value="Cof"/>
</dbReference>